<comment type="caution">
    <text evidence="1">The sequence shown here is derived from an EMBL/GenBank/DDBJ whole genome shotgun (WGS) entry which is preliminary data.</text>
</comment>
<sequence length="199" mass="23255">MLFPHRSYVSCASHMSCHRLKFSSLGYLHGLSRFTVITLPRKALQGSYIILIFSRDTLPRPTGDMYMMTQAQGDQIFSAGRRDESGRYTPTEFVTSQPSHRRIAAPRATFGHDMPFGRLQHCQWFNYYLMSIWNWEVSNWKHRSFGQFGVVTGMLRCGTPWGPFQIYWITVTRRGPCERQSNWSYIIGLYTGIRMEEFL</sequence>
<protein>
    <submittedName>
        <fullName evidence="1">Uncharacterized protein</fullName>
    </submittedName>
</protein>
<name>A0A9P7FHQ3_9AGAM</name>
<gene>
    <name evidence="1" type="ORF">F5147DRAFT_757368</name>
</gene>
<proteinExistence type="predicted"/>
<reference evidence="1" key="1">
    <citation type="journal article" date="2020" name="New Phytol.">
        <title>Comparative genomics reveals dynamic genome evolution in host specialist ectomycorrhizal fungi.</title>
        <authorList>
            <person name="Lofgren L.A."/>
            <person name="Nguyen N.H."/>
            <person name="Vilgalys R."/>
            <person name="Ruytinx J."/>
            <person name="Liao H.L."/>
            <person name="Branco S."/>
            <person name="Kuo A."/>
            <person name="LaButti K."/>
            <person name="Lipzen A."/>
            <person name="Andreopoulos W."/>
            <person name="Pangilinan J."/>
            <person name="Riley R."/>
            <person name="Hundley H."/>
            <person name="Na H."/>
            <person name="Barry K."/>
            <person name="Grigoriev I.V."/>
            <person name="Stajich J.E."/>
            <person name="Kennedy P.G."/>
        </authorList>
    </citation>
    <scope>NUCLEOTIDE SEQUENCE</scope>
    <source>
        <strain evidence="1">FC423</strain>
    </source>
</reference>
<organism evidence="1 2">
    <name type="scientific">Suillus discolor</name>
    <dbReference type="NCBI Taxonomy" id="1912936"/>
    <lineage>
        <taxon>Eukaryota</taxon>
        <taxon>Fungi</taxon>
        <taxon>Dikarya</taxon>
        <taxon>Basidiomycota</taxon>
        <taxon>Agaricomycotina</taxon>
        <taxon>Agaricomycetes</taxon>
        <taxon>Agaricomycetidae</taxon>
        <taxon>Boletales</taxon>
        <taxon>Suillineae</taxon>
        <taxon>Suillaceae</taxon>
        <taxon>Suillus</taxon>
    </lineage>
</organism>
<evidence type="ECO:0000313" key="2">
    <source>
        <dbReference type="Proteomes" id="UP000823399"/>
    </source>
</evidence>
<dbReference type="AlphaFoldDB" id="A0A9P7FHQ3"/>
<evidence type="ECO:0000313" key="1">
    <source>
        <dbReference type="EMBL" id="KAG2118967.1"/>
    </source>
</evidence>
<dbReference type="RefSeq" id="XP_041299076.1">
    <property type="nucleotide sequence ID" value="XM_041440375.1"/>
</dbReference>
<keyword evidence="2" id="KW-1185">Reference proteome</keyword>
<dbReference type="Proteomes" id="UP000823399">
    <property type="component" value="Unassembled WGS sequence"/>
</dbReference>
<dbReference type="GeneID" id="64702634"/>
<dbReference type="EMBL" id="JABBWM010000003">
    <property type="protein sequence ID" value="KAG2118967.1"/>
    <property type="molecule type" value="Genomic_DNA"/>
</dbReference>
<accession>A0A9P7FHQ3</accession>